<evidence type="ECO:0000256" key="1">
    <source>
        <dbReference type="ARBA" id="ARBA00006915"/>
    </source>
</evidence>
<keyword evidence="5 8" id="KW-0808">Transferase</keyword>
<dbReference type="KEGG" id="aagg:ETAA8_10010"/>
<evidence type="ECO:0000256" key="4">
    <source>
        <dbReference type="ARBA" id="ARBA00022676"/>
    </source>
</evidence>
<dbReference type="GO" id="GO:0006206">
    <property type="term" value="P:pyrimidine nucleobase metabolic process"/>
    <property type="evidence" value="ECO:0007669"/>
    <property type="project" value="InterPro"/>
</dbReference>
<dbReference type="Gene3D" id="1.20.970.10">
    <property type="entry name" value="Transferase, Pyrimidine Nucleoside Phosphorylase, Chain C"/>
    <property type="match status" value="1"/>
</dbReference>
<dbReference type="Pfam" id="PF02885">
    <property type="entry name" value="Glycos_trans_3N"/>
    <property type="match status" value="1"/>
</dbReference>
<dbReference type="Pfam" id="PF00591">
    <property type="entry name" value="Glycos_transf_3"/>
    <property type="match status" value="1"/>
</dbReference>
<dbReference type="EMBL" id="CP036274">
    <property type="protein sequence ID" value="QDU25929.1"/>
    <property type="molecule type" value="Genomic_DNA"/>
</dbReference>
<dbReference type="SUPFAM" id="SSF52418">
    <property type="entry name" value="Nucleoside phosphorylase/phosphoribosyltransferase catalytic domain"/>
    <property type="match status" value="1"/>
</dbReference>
<dbReference type="NCBIfam" id="NF004490">
    <property type="entry name" value="PRK05820.1"/>
    <property type="match status" value="1"/>
</dbReference>
<organism evidence="8 9">
    <name type="scientific">Anatilimnocola aggregata</name>
    <dbReference type="NCBI Taxonomy" id="2528021"/>
    <lineage>
        <taxon>Bacteria</taxon>
        <taxon>Pseudomonadati</taxon>
        <taxon>Planctomycetota</taxon>
        <taxon>Planctomycetia</taxon>
        <taxon>Pirellulales</taxon>
        <taxon>Pirellulaceae</taxon>
        <taxon>Anatilimnocola</taxon>
    </lineage>
</organism>
<evidence type="ECO:0000256" key="5">
    <source>
        <dbReference type="ARBA" id="ARBA00022679"/>
    </source>
</evidence>
<dbReference type="InterPro" id="IPR036320">
    <property type="entry name" value="Glycosyl_Trfase_fam3_N_dom_sf"/>
</dbReference>
<evidence type="ECO:0000256" key="2">
    <source>
        <dbReference type="ARBA" id="ARBA00011738"/>
    </source>
</evidence>
<proteinExistence type="inferred from homology"/>
<comment type="catalytic activity">
    <reaction evidence="6">
        <text>thymidine + phosphate = 2-deoxy-alpha-D-ribose 1-phosphate + thymine</text>
        <dbReference type="Rhea" id="RHEA:16037"/>
        <dbReference type="ChEBI" id="CHEBI:17748"/>
        <dbReference type="ChEBI" id="CHEBI:17821"/>
        <dbReference type="ChEBI" id="CHEBI:43474"/>
        <dbReference type="ChEBI" id="CHEBI:57259"/>
        <dbReference type="EC" id="2.4.2.4"/>
    </reaction>
</comment>
<dbReference type="Proteomes" id="UP000315017">
    <property type="component" value="Chromosome"/>
</dbReference>
<comment type="similarity">
    <text evidence="1">Belongs to the thymidine/pyrimidine-nucleoside phosphorylase family.</text>
</comment>
<evidence type="ECO:0000256" key="3">
    <source>
        <dbReference type="ARBA" id="ARBA00011892"/>
    </source>
</evidence>
<dbReference type="EC" id="2.4.2.4" evidence="3"/>
<dbReference type="Gene3D" id="3.90.1170.30">
    <property type="entry name" value="Pyrimidine nucleoside phosphorylase-like, C-terminal domain"/>
    <property type="match status" value="1"/>
</dbReference>
<dbReference type="GO" id="GO:0009032">
    <property type="term" value="F:thymidine phosphorylase activity"/>
    <property type="evidence" value="ECO:0007669"/>
    <property type="project" value="UniProtKB-EC"/>
</dbReference>
<dbReference type="PROSITE" id="PS00647">
    <property type="entry name" value="THYMID_PHOSPHORYLASE"/>
    <property type="match status" value="1"/>
</dbReference>
<evidence type="ECO:0000313" key="8">
    <source>
        <dbReference type="EMBL" id="QDU25929.1"/>
    </source>
</evidence>
<dbReference type="InterPro" id="IPR013102">
    <property type="entry name" value="PYNP_C"/>
</dbReference>
<evidence type="ECO:0000313" key="9">
    <source>
        <dbReference type="Proteomes" id="UP000315017"/>
    </source>
</evidence>
<dbReference type="FunFam" id="3.40.1030.10:FF:000003">
    <property type="entry name" value="Pyrimidine-nucleoside phosphorylase"/>
    <property type="match status" value="1"/>
</dbReference>
<reference evidence="8 9" key="1">
    <citation type="submission" date="2019-02" db="EMBL/GenBank/DDBJ databases">
        <title>Deep-cultivation of Planctomycetes and their phenomic and genomic characterization uncovers novel biology.</title>
        <authorList>
            <person name="Wiegand S."/>
            <person name="Jogler M."/>
            <person name="Boedeker C."/>
            <person name="Pinto D."/>
            <person name="Vollmers J."/>
            <person name="Rivas-Marin E."/>
            <person name="Kohn T."/>
            <person name="Peeters S.H."/>
            <person name="Heuer A."/>
            <person name="Rast P."/>
            <person name="Oberbeckmann S."/>
            <person name="Bunk B."/>
            <person name="Jeske O."/>
            <person name="Meyerdierks A."/>
            <person name="Storesund J.E."/>
            <person name="Kallscheuer N."/>
            <person name="Luecker S."/>
            <person name="Lage O.M."/>
            <person name="Pohl T."/>
            <person name="Merkel B.J."/>
            <person name="Hornburger P."/>
            <person name="Mueller R.-W."/>
            <person name="Bruemmer F."/>
            <person name="Labrenz M."/>
            <person name="Spormann A.M."/>
            <person name="Op den Camp H."/>
            <person name="Overmann J."/>
            <person name="Amann R."/>
            <person name="Jetten M.S.M."/>
            <person name="Mascher T."/>
            <person name="Medema M.H."/>
            <person name="Devos D.P."/>
            <person name="Kaster A.-K."/>
            <person name="Ovreas L."/>
            <person name="Rohde M."/>
            <person name="Galperin M.Y."/>
            <person name="Jogler C."/>
        </authorList>
    </citation>
    <scope>NUCLEOTIDE SEQUENCE [LARGE SCALE GENOMIC DNA]</scope>
    <source>
        <strain evidence="8 9">ETA_A8</strain>
    </source>
</reference>
<dbReference type="InterPro" id="IPR036566">
    <property type="entry name" value="PYNP-like_C_sf"/>
</dbReference>
<dbReference type="SMART" id="SM00941">
    <property type="entry name" value="PYNP_C"/>
    <property type="match status" value="1"/>
</dbReference>
<dbReference type="PANTHER" id="PTHR10515:SF0">
    <property type="entry name" value="THYMIDINE PHOSPHORYLASE"/>
    <property type="match status" value="1"/>
</dbReference>
<accession>A0A517Y6S1</accession>
<dbReference type="GO" id="GO:0005829">
    <property type="term" value="C:cytosol"/>
    <property type="evidence" value="ECO:0007669"/>
    <property type="project" value="TreeGrafter"/>
</dbReference>
<dbReference type="InterPro" id="IPR018090">
    <property type="entry name" value="Pyrmidine_PPas_bac/euk"/>
</dbReference>
<dbReference type="InterPro" id="IPR035902">
    <property type="entry name" value="Nuc_phospho_transferase"/>
</dbReference>
<gene>
    <name evidence="8" type="primary">pdp</name>
    <name evidence="8" type="ORF">ETAA8_10010</name>
</gene>
<dbReference type="Pfam" id="PF07831">
    <property type="entry name" value="PYNP_C"/>
    <property type="match status" value="1"/>
</dbReference>
<keyword evidence="4 8" id="KW-0328">Glycosyltransferase</keyword>
<evidence type="ECO:0000259" key="7">
    <source>
        <dbReference type="SMART" id="SM00941"/>
    </source>
</evidence>
<dbReference type="OrthoDB" id="9763887at2"/>
<dbReference type="InterPro" id="IPR017459">
    <property type="entry name" value="Glycosyl_Trfase_fam3_N_dom"/>
</dbReference>
<dbReference type="InterPro" id="IPR000053">
    <property type="entry name" value="Thymidine/pyrmidine_PPase"/>
</dbReference>
<name>A0A517Y6S1_9BACT</name>
<dbReference type="GO" id="GO:0004645">
    <property type="term" value="F:1,4-alpha-oligoglucan phosphorylase activity"/>
    <property type="evidence" value="ECO:0007669"/>
    <property type="project" value="InterPro"/>
</dbReference>
<comment type="subunit">
    <text evidence="2">Homodimer.</text>
</comment>
<dbReference type="SUPFAM" id="SSF54680">
    <property type="entry name" value="Pyrimidine nucleoside phosphorylase C-terminal domain"/>
    <property type="match status" value="1"/>
</dbReference>
<dbReference type="InterPro" id="IPR017872">
    <property type="entry name" value="Pyrmidine_PPase_CS"/>
</dbReference>
<dbReference type="RefSeq" id="WP_145085666.1">
    <property type="nucleotide sequence ID" value="NZ_CP036274.1"/>
</dbReference>
<dbReference type="InterPro" id="IPR000312">
    <property type="entry name" value="Glycosyl_Trfase_fam3"/>
</dbReference>
<dbReference type="PIRSF" id="PIRSF000478">
    <property type="entry name" value="TP_PyNP"/>
    <property type="match status" value="1"/>
</dbReference>
<sequence>MNPVVTIANKRDGKELSRAEIAHFIHGFATAKIPEYQMAALAMAIYLQGMTTAETAALTEEMLASGTVMRWHDDGRAVVDKHSTGGIGDKTSLILAPLLACCDLRVPMLSGRGLGATGGTLDKLESIPGFRTDLDRNEIHAIVNRVGCVITGASQEFAPADRKLYALRDVTATVPSIPLITASIMSKKLAEGLDALVLDVKWGSGAFMKTAENARRLAHALVDTGLRMGVKTVGLVTDMNQPLGRMSGNALEVNESLEVLEGKGPADLWQVTEELGIELLLATGRSATRAAAAEMLQGHVQSGRAREKFAEMVHAQGGDLAQARVIAPATEVISERAGYVSAIDAEEFGLAIIELGGGRKLMSDKLDFSTGIEMRVRLGERVERGQPLVKLFAHAGQREHAERMIQRAIRIDEQPASAPTLIVERIPN</sequence>
<dbReference type="Gene3D" id="3.40.1030.10">
    <property type="entry name" value="Nucleoside phosphorylase/phosphoribosyltransferase catalytic domain"/>
    <property type="match status" value="1"/>
</dbReference>
<dbReference type="PANTHER" id="PTHR10515">
    <property type="entry name" value="THYMIDINE PHOSPHORYLASE"/>
    <property type="match status" value="1"/>
</dbReference>
<dbReference type="GO" id="GO:0006213">
    <property type="term" value="P:pyrimidine nucleoside metabolic process"/>
    <property type="evidence" value="ECO:0007669"/>
    <property type="project" value="InterPro"/>
</dbReference>
<evidence type="ECO:0000256" key="6">
    <source>
        <dbReference type="ARBA" id="ARBA00048550"/>
    </source>
</evidence>
<keyword evidence="9" id="KW-1185">Reference proteome</keyword>
<dbReference type="SUPFAM" id="SSF47648">
    <property type="entry name" value="Nucleoside phosphorylase/phosphoribosyltransferase N-terminal domain"/>
    <property type="match status" value="1"/>
</dbReference>
<dbReference type="NCBIfam" id="TIGR02644">
    <property type="entry name" value="Y_phosphoryl"/>
    <property type="match status" value="1"/>
</dbReference>
<protein>
    <recommendedName>
        <fullName evidence="3">thymidine phosphorylase</fullName>
        <ecNumber evidence="3">2.4.2.4</ecNumber>
    </recommendedName>
</protein>
<feature type="domain" description="Pyrimidine nucleoside phosphorylase C-terminal" evidence="7">
    <location>
        <begin position="339"/>
        <end position="412"/>
    </location>
</feature>
<dbReference type="AlphaFoldDB" id="A0A517Y6S1"/>